<proteinExistence type="predicted"/>
<evidence type="ECO:0000256" key="1">
    <source>
        <dbReference type="SAM" id="Phobius"/>
    </source>
</evidence>
<accession>A0A7W7YU65</accession>
<feature type="domain" description="DUF2231" evidence="2">
    <location>
        <begin position="23"/>
        <end position="133"/>
    </location>
</feature>
<keyword evidence="1" id="KW-0472">Membrane</keyword>
<dbReference type="Proteomes" id="UP000535406">
    <property type="component" value="Unassembled WGS sequence"/>
</dbReference>
<keyword evidence="1" id="KW-0812">Transmembrane</keyword>
<keyword evidence="4" id="KW-1185">Reference proteome</keyword>
<comment type="caution">
    <text evidence="3">The sequence shown here is derived from an EMBL/GenBank/DDBJ whole genome shotgun (WGS) entry which is preliminary data.</text>
</comment>
<feature type="transmembrane region" description="Helical" evidence="1">
    <location>
        <begin position="52"/>
        <end position="76"/>
    </location>
</feature>
<dbReference type="RefSeq" id="WP_184143021.1">
    <property type="nucleotide sequence ID" value="NZ_JACHIK010000004.1"/>
</dbReference>
<dbReference type="EMBL" id="JACHIK010000004">
    <property type="protein sequence ID" value="MBB5042316.1"/>
    <property type="molecule type" value="Genomic_DNA"/>
</dbReference>
<dbReference type="Pfam" id="PF09990">
    <property type="entry name" value="DUF2231"/>
    <property type="match status" value="1"/>
</dbReference>
<evidence type="ECO:0000313" key="3">
    <source>
        <dbReference type="EMBL" id="MBB5042316.1"/>
    </source>
</evidence>
<evidence type="ECO:0000259" key="2">
    <source>
        <dbReference type="Pfam" id="PF09990"/>
    </source>
</evidence>
<feature type="transmembrane region" description="Helical" evidence="1">
    <location>
        <begin position="88"/>
        <end position="105"/>
    </location>
</feature>
<evidence type="ECO:0000313" key="4">
    <source>
        <dbReference type="Proteomes" id="UP000535406"/>
    </source>
</evidence>
<reference evidence="3 4" key="1">
    <citation type="submission" date="2020-08" db="EMBL/GenBank/DDBJ databases">
        <title>Genomic Encyclopedia of Type Strains, Phase IV (KMG-IV): sequencing the most valuable type-strain genomes for metagenomic binning, comparative biology and taxonomic classification.</title>
        <authorList>
            <person name="Goeker M."/>
        </authorList>
    </citation>
    <scope>NUCLEOTIDE SEQUENCE [LARGE SCALE GENOMIC DNA]</scope>
    <source>
        <strain evidence="3 4">DSM 21319</strain>
    </source>
</reference>
<feature type="transmembrane region" description="Helical" evidence="1">
    <location>
        <begin position="20"/>
        <end position="40"/>
    </location>
</feature>
<dbReference type="InterPro" id="IPR019251">
    <property type="entry name" value="DUF2231_TM"/>
</dbReference>
<organism evidence="3 4">
    <name type="scientific">Shinella fusca</name>
    <dbReference type="NCBI Taxonomy" id="544480"/>
    <lineage>
        <taxon>Bacteria</taxon>
        <taxon>Pseudomonadati</taxon>
        <taxon>Pseudomonadota</taxon>
        <taxon>Alphaproteobacteria</taxon>
        <taxon>Hyphomicrobiales</taxon>
        <taxon>Rhizobiaceae</taxon>
        <taxon>Shinella</taxon>
    </lineage>
</organism>
<gene>
    <name evidence="3" type="ORF">HNQ66_001712</name>
</gene>
<feature type="transmembrane region" description="Helical" evidence="1">
    <location>
        <begin position="117"/>
        <end position="135"/>
    </location>
</feature>
<keyword evidence="1" id="KW-1133">Transmembrane helix</keyword>
<sequence length="149" mass="16427">MATTEDTYPPALHRHTPQELIAAFAIACMIGGLLTDIAYWKSAEFLWADFSAWLVSTSAVAAVVAILAALIGHLVARPRRRLVPRLPYLLAGILVVVLAVFNTLIHSRDAWTSVVPWGLTLSAATVFVLLLTAIWRMVELRRADREVQP</sequence>
<name>A0A7W7YU65_9HYPH</name>
<protein>
    <submittedName>
        <fullName evidence="3">Putative membrane protein</fullName>
    </submittedName>
</protein>
<dbReference type="AlphaFoldDB" id="A0A7W7YU65"/>